<keyword evidence="3" id="KW-1185">Reference proteome</keyword>
<accession>A0A4Z0LWB0</accession>
<evidence type="ECO:0000256" key="1">
    <source>
        <dbReference type="ARBA" id="ARBA00022679"/>
    </source>
</evidence>
<name>A0A4Z0LWB0_9GAMM</name>
<keyword evidence="1 2" id="KW-0808">Transferase</keyword>
<dbReference type="EMBL" id="SRLE01000014">
    <property type="protein sequence ID" value="TGD71355.1"/>
    <property type="molecule type" value="Genomic_DNA"/>
</dbReference>
<dbReference type="InterPro" id="IPR003673">
    <property type="entry name" value="CoA-Trfase_fam_III"/>
</dbReference>
<dbReference type="Pfam" id="PF02515">
    <property type="entry name" value="CoA_transf_3"/>
    <property type="match status" value="1"/>
</dbReference>
<evidence type="ECO:0000313" key="2">
    <source>
        <dbReference type="EMBL" id="TGD71355.1"/>
    </source>
</evidence>
<proteinExistence type="predicted"/>
<dbReference type="InterPro" id="IPR023606">
    <property type="entry name" value="CoA-Trfase_III_dom_1_sf"/>
</dbReference>
<dbReference type="SUPFAM" id="SSF89796">
    <property type="entry name" value="CoA-transferase family III (CaiB/BaiF)"/>
    <property type="match status" value="1"/>
</dbReference>
<dbReference type="AlphaFoldDB" id="A0A4Z0LWB0"/>
<dbReference type="RefSeq" id="WP_135446247.1">
    <property type="nucleotide sequence ID" value="NZ_SRLE01000014.1"/>
</dbReference>
<organism evidence="2 3">
    <name type="scientific">Mangrovimicrobium sediminis</name>
    <dbReference type="NCBI Taxonomy" id="2562682"/>
    <lineage>
        <taxon>Bacteria</taxon>
        <taxon>Pseudomonadati</taxon>
        <taxon>Pseudomonadota</taxon>
        <taxon>Gammaproteobacteria</taxon>
        <taxon>Cellvibrionales</taxon>
        <taxon>Halieaceae</taxon>
        <taxon>Mangrovimicrobium</taxon>
    </lineage>
</organism>
<evidence type="ECO:0000313" key="3">
    <source>
        <dbReference type="Proteomes" id="UP000298050"/>
    </source>
</evidence>
<gene>
    <name evidence="2" type="ORF">E4634_18970</name>
</gene>
<protein>
    <submittedName>
        <fullName evidence="2">CoA transferase</fullName>
    </submittedName>
</protein>
<dbReference type="Proteomes" id="UP000298050">
    <property type="component" value="Unassembled WGS sequence"/>
</dbReference>
<reference evidence="2 3" key="1">
    <citation type="submission" date="2019-04" db="EMBL/GenBank/DDBJ databases">
        <title>Taxonomy of novel Haliea sp. from mangrove soil of West Coast of India.</title>
        <authorList>
            <person name="Verma A."/>
            <person name="Kumar P."/>
            <person name="Krishnamurthi S."/>
        </authorList>
    </citation>
    <scope>NUCLEOTIDE SEQUENCE [LARGE SCALE GENOMIC DNA]</scope>
    <source>
        <strain evidence="2 3">SAOS-164</strain>
    </source>
</reference>
<dbReference type="PANTHER" id="PTHR48207:SF3">
    <property type="entry name" value="SUCCINATE--HYDROXYMETHYLGLUTARATE COA-TRANSFERASE"/>
    <property type="match status" value="1"/>
</dbReference>
<comment type="caution">
    <text evidence="2">The sequence shown here is derived from an EMBL/GenBank/DDBJ whole genome shotgun (WGS) entry which is preliminary data.</text>
</comment>
<dbReference type="InterPro" id="IPR050483">
    <property type="entry name" value="CoA-transferase_III_domain"/>
</dbReference>
<dbReference type="PANTHER" id="PTHR48207">
    <property type="entry name" value="SUCCINATE--HYDROXYMETHYLGLUTARATE COA-TRANSFERASE"/>
    <property type="match status" value="1"/>
</dbReference>
<sequence>MSTQQRGGPLQGVRVLELTKVWAGPYVGKLLAYLGAEVIRVESEGSLDVTRTFGVDDIDNAPGWQSVNPQKLSVQINMKSEEGIKLILDLVGECDILVENLRPGAVKRLGLGYETVKAANPEIIYVSMGMWGSDGPLAYQTGYAPCFAALGGISALVGHEPGAPEGMNTRYADSTFGAAAAYAALVALLHRKRSGVGQFVDVSAVECMSSMISDSIMDYALNGVVHECDGNRHPEMAPHGVYPARGGEWVSIAAANGKQWAGLAECMGKPELARDPRFATLADRKANEDELDEMIAVWTAGCCPMELVTKLQKRGVSAAKSQSSLDLIADPHLWVREFYRDVTDPDGNSKPTLGPSWEMSRPAQLGDAAPRLGQHNAYILGEILGLSGEEQETLRASGVTR</sequence>
<dbReference type="Gene3D" id="3.30.1540.10">
    <property type="entry name" value="formyl-coa transferase, domain 3"/>
    <property type="match status" value="1"/>
</dbReference>
<dbReference type="OrthoDB" id="9058532at2"/>
<dbReference type="GO" id="GO:0008410">
    <property type="term" value="F:CoA-transferase activity"/>
    <property type="evidence" value="ECO:0007669"/>
    <property type="project" value="TreeGrafter"/>
</dbReference>
<dbReference type="InterPro" id="IPR044855">
    <property type="entry name" value="CoA-Trfase_III_dom3_sf"/>
</dbReference>
<dbReference type="Gene3D" id="3.40.50.10540">
    <property type="entry name" value="Crotonobetainyl-coa:carnitine coa-transferase, domain 1"/>
    <property type="match status" value="1"/>
</dbReference>